<keyword evidence="5" id="KW-0687">Ribonucleoprotein</keyword>
<organism evidence="5 6">
    <name type="scientific">Ditylenchus destructor</name>
    <dbReference type="NCBI Taxonomy" id="166010"/>
    <lineage>
        <taxon>Eukaryota</taxon>
        <taxon>Metazoa</taxon>
        <taxon>Ecdysozoa</taxon>
        <taxon>Nematoda</taxon>
        <taxon>Chromadorea</taxon>
        <taxon>Rhabditida</taxon>
        <taxon>Tylenchina</taxon>
        <taxon>Tylenchomorpha</taxon>
        <taxon>Sphaerularioidea</taxon>
        <taxon>Anguinidae</taxon>
        <taxon>Anguininae</taxon>
        <taxon>Ditylenchus</taxon>
    </lineage>
</organism>
<sequence>MLRRVAILNNASVPSASCTRSASIYRFIRPKPRPYRRRLYEEVMKEQFPKELAKEKERLVENDPYVLHPVLPQGPDVYDQYDLAEVEMVKNWIKTEGFRVLGICQVYHVEGRDYWLASNQFRTKGLEIKKFRGKTMRKLFQGTRFDALSTLFDDNTYVLYGKDPETLRQVVIGTDKYNWITLLAATLDDQIIPMNLLGRIVRYKSISELGRDTFQLLQRVPHELLNNLSSPALGFTNTLDHMSREQNTEGEAEKSELEKTEPEKAE</sequence>
<comment type="similarity">
    <text evidence="1">Belongs to the universal ribosomal protein uL10 family.</text>
</comment>
<keyword evidence="6" id="KW-1185">Reference proteome</keyword>
<accession>A0AAD4N9B8</accession>
<evidence type="ECO:0000256" key="4">
    <source>
        <dbReference type="SAM" id="MobiDB-lite"/>
    </source>
</evidence>
<dbReference type="GO" id="GO:0005840">
    <property type="term" value="C:ribosome"/>
    <property type="evidence" value="ECO:0007669"/>
    <property type="project" value="UniProtKB-KW"/>
</dbReference>
<dbReference type="Gene3D" id="3.30.70.1730">
    <property type="match status" value="1"/>
</dbReference>
<dbReference type="Proteomes" id="UP001201812">
    <property type="component" value="Unassembled WGS sequence"/>
</dbReference>
<dbReference type="SUPFAM" id="SSF160369">
    <property type="entry name" value="Ribosomal protein L10-like"/>
    <property type="match status" value="1"/>
</dbReference>
<evidence type="ECO:0000256" key="1">
    <source>
        <dbReference type="ARBA" id="ARBA00008889"/>
    </source>
</evidence>
<dbReference type="EMBL" id="JAKKPZ010000006">
    <property type="protein sequence ID" value="KAI1720278.1"/>
    <property type="molecule type" value="Genomic_DNA"/>
</dbReference>
<name>A0AAD4N9B8_9BILA</name>
<reference evidence="5" key="1">
    <citation type="submission" date="2022-01" db="EMBL/GenBank/DDBJ databases">
        <title>Genome Sequence Resource for Two Populations of Ditylenchus destructor, the Migratory Endoparasitic Phytonematode.</title>
        <authorList>
            <person name="Zhang H."/>
            <person name="Lin R."/>
            <person name="Xie B."/>
        </authorList>
    </citation>
    <scope>NUCLEOTIDE SEQUENCE</scope>
    <source>
        <strain evidence="5">BazhouSP</strain>
    </source>
</reference>
<dbReference type="InterPro" id="IPR047865">
    <property type="entry name" value="Ribosomal_uL10_bac_type"/>
</dbReference>
<feature type="region of interest" description="Disordered" evidence="4">
    <location>
        <begin position="243"/>
        <end position="266"/>
    </location>
</feature>
<gene>
    <name evidence="5" type="ORF">DdX_05663</name>
</gene>
<evidence type="ECO:0000256" key="2">
    <source>
        <dbReference type="ARBA" id="ARBA00035707"/>
    </source>
</evidence>
<protein>
    <recommendedName>
        <fullName evidence="2">Large ribosomal subunit protein uL10m</fullName>
    </recommendedName>
    <alternativeName>
        <fullName evidence="3">39S ribosomal protein L10, mitochondrial</fullName>
    </alternativeName>
</protein>
<evidence type="ECO:0000313" key="5">
    <source>
        <dbReference type="EMBL" id="KAI1720278.1"/>
    </source>
</evidence>
<dbReference type="InterPro" id="IPR043141">
    <property type="entry name" value="Ribosomal_uL10-like_sf"/>
</dbReference>
<evidence type="ECO:0000313" key="6">
    <source>
        <dbReference type="Proteomes" id="UP001201812"/>
    </source>
</evidence>
<keyword evidence="5" id="KW-0689">Ribosomal protein</keyword>
<dbReference type="PANTHER" id="PTHR11560">
    <property type="entry name" value="39S RIBOSOMAL PROTEIN L10, MITOCHONDRIAL"/>
    <property type="match status" value="1"/>
</dbReference>
<evidence type="ECO:0000256" key="3">
    <source>
        <dbReference type="ARBA" id="ARBA00035716"/>
    </source>
</evidence>
<comment type="caution">
    <text evidence="5">The sequence shown here is derived from an EMBL/GenBank/DDBJ whole genome shotgun (WGS) entry which is preliminary data.</text>
</comment>
<proteinExistence type="inferred from homology"/>
<dbReference type="AlphaFoldDB" id="A0AAD4N9B8"/>